<proteinExistence type="predicted"/>
<reference evidence="3 4" key="1">
    <citation type="submission" date="2014-07" db="EMBL/GenBank/DDBJ databases">
        <title>Draft genome sequence of Thalassospira profundimaris PR54-5.</title>
        <authorList>
            <person name="Lai Q."/>
            <person name="Shao Z."/>
        </authorList>
    </citation>
    <scope>NUCLEOTIDE SEQUENCE [LARGE SCALE GENOMIC DNA]</scope>
    <source>
        <strain evidence="3 4">PR54-5</strain>
    </source>
</reference>
<accession>A0A367X265</accession>
<sequence length="315" mass="34819">MGGDMAKPPVTRARLKGMIIAGMLIMTPSFAYATYPVFDATSFVKLTEQFNSLQKQLDQLMEQTQILGKISKAAQDQINAIGKMGKITMPIVNMAKMVQAINKDARCLLPDLSRLLPSIDLDDLDWESICARRAFYQEMLWFDPNDPESWKFNEGTAPEDWSNPDGGSWGGAGNGPDWQNPDSSPEADFAFRKARDLARQQVLARQNAVVKDAINTGLSQSDQIIDQVDENQQTADELEAEADAAEDLKALMLVLIKAILHQDRQEIQSQQQRAQLIRIQAATLLKLMPPEATIEEALGGVDLGEEETAENGGNQ</sequence>
<gene>
    <name evidence="3" type="ORF">TH30_04685</name>
</gene>
<dbReference type="AlphaFoldDB" id="A0A367X265"/>
<comment type="caution">
    <text evidence="3">The sequence shown here is derived from an EMBL/GenBank/DDBJ whole genome shotgun (WGS) entry which is preliminary data.</text>
</comment>
<organism evidence="3 4">
    <name type="scientific">Thalassospira profundimaris</name>
    <dbReference type="NCBI Taxonomy" id="502049"/>
    <lineage>
        <taxon>Bacteria</taxon>
        <taxon>Pseudomonadati</taxon>
        <taxon>Pseudomonadota</taxon>
        <taxon>Alphaproteobacteria</taxon>
        <taxon>Rhodospirillales</taxon>
        <taxon>Thalassospiraceae</taxon>
        <taxon>Thalassospira</taxon>
    </lineage>
</organism>
<evidence type="ECO:0000256" key="2">
    <source>
        <dbReference type="SAM" id="MobiDB-lite"/>
    </source>
</evidence>
<evidence type="ECO:0000256" key="1">
    <source>
        <dbReference type="SAM" id="Coils"/>
    </source>
</evidence>
<name>A0A367X265_9PROT</name>
<feature type="coiled-coil region" evidence="1">
    <location>
        <begin position="221"/>
        <end position="251"/>
    </location>
</feature>
<feature type="region of interest" description="Disordered" evidence="2">
    <location>
        <begin position="150"/>
        <end position="186"/>
    </location>
</feature>
<protein>
    <submittedName>
        <fullName evidence="3">Uncharacterized protein</fullName>
    </submittedName>
</protein>
<dbReference type="Proteomes" id="UP000252255">
    <property type="component" value="Unassembled WGS sequence"/>
</dbReference>
<evidence type="ECO:0000313" key="3">
    <source>
        <dbReference type="EMBL" id="RCK47758.1"/>
    </source>
</evidence>
<dbReference type="EMBL" id="JPWI01000002">
    <property type="protein sequence ID" value="RCK47758.1"/>
    <property type="molecule type" value="Genomic_DNA"/>
</dbReference>
<evidence type="ECO:0000313" key="4">
    <source>
        <dbReference type="Proteomes" id="UP000252255"/>
    </source>
</evidence>
<keyword evidence="1" id="KW-0175">Coiled coil</keyword>